<dbReference type="Pfam" id="PF16113">
    <property type="entry name" value="ECH_2"/>
    <property type="match status" value="1"/>
</dbReference>
<dbReference type="PANTHER" id="PTHR43176:SF3">
    <property type="entry name" value="3-HYDROXYISOBUTYRYL-COA HYDROLASE, MITOCHONDRIAL"/>
    <property type="match status" value="1"/>
</dbReference>
<proteinExistence type="predicted"/>
<keyword evidence="6" id="KW-1185">Reference proteome</keyword>
<dbReference type="Proteomes" id="UP000662814">
    <property type="component" value="Chromosome"/>
</dbReference>
<protein>
    <recommendedName>
        <fullName evidence="2">3-hydroxyisobutyryl-CoA hydrolase</fullName>
        <ecNumber evidence="2">3.1.2.4</ecNumber>
    </recommendedName>
</protein>
<feature type="domain" description="Enoyl-CoA hydratase/isomerase" evidence="4">
    <location>
        <begin position="15"/>
        <end position="336"/>
    </location>
</feature>
<dbReference type="EMBL" id="CP061169">
    <property type="protein sequence ID" value="QPZ38777.1"/>
    <property type="molecule type" value="Genomic_DNA"/>
</dbReference>
<dbReference type="SUPFAM" id="SSF52096">
    <property type="entry name" value="ClpP/crotonase"/>
    <property type="match status" value="1"/>
</dbReference>
<comment type="catalytic activity">
    <reaction evidence="1">
        <text>3-hydroxy-2-methylpropanoyl-CoA + H2O = 3-hydroxy-2-methylpropanoate + CoA + H(+)</text>
        <dbReference type="Rhea" id="RHEA:20888"/>
        <dbReference type="ChEBI" id="CHEBI:11805"/>
        <dbReference type="ChEBI" id="CHEBI:15377"/>
        <dbReference type="ChEBI" id="CHEBI:15378"/>
        <dbReference type="ChEBI" id="CHEBI:57287"/>
        <dbReference type="ChEBI" id="CHEBI:57340"/>
        <dbReference type="EC" id="3.1.2.4"/>
    </reaction>
</comment>
<dbReference type="InterPro" id="IPR029045">
    <property type="entry name" value="ClpP/crotonase-like_dom_sf"/>
</dbReference>
<evidence type="ECO:0000256" key="2">
    <source>
        <dbReference type="ARBA" id="ARBA00011915"/>
    </source>
</evidence>
<dbReference type="InterPro" id="IPR045004">
    <property type="entry name" value="ECH_dom"/>
</dbReference>
<evidence type="ECO:0000259" key="4">
    <source>
        <dbReference type="Pfam" id="PF16113"/>
    </source>
</evidence>
<evidence type="ECO:0000256" key="3">
    <source>
        <dbReference type="ARBA" id="ARBA00022801"/>
    </source>
</evidence>
<dbReference type="EC" id="3.1.2.4" evidence="2"/>
<evidence type="ECO:0000256" key="1">
    <source>
        <dbReference type="ARBA" id="ARBA00001709"/>
    </source>
</evidence>
<evidence type="ECO:0000313" key="6">
    <source>
        <dbReference type="Proteomes" id="UP000662814"/>
    </source>
</evidence>
<sequence>MSDEPQVRARVQNGVGHLTLNRPRAINALTHRMIISIRDALGQWRTDSRVHSVLLDGAGDRGLCAGGDIRGLRENVLDDRPNDTRDFWRDEYTLCAVIANYPKPYTVLMDGVTMGGGVGVASHGSIRVVTERSKIAMPETRIGLAPDIGGTWLLSRAPGEIGTYLGLNAATMSGADAVWCGFADHLVPSTSLPMLRDALLAGEEPTAAVARLEVDPGPAPLAAEQRWIDACYSAETVPEIIDRLVAAGTDAARAALSELAELCPTSLVATLMGVRRSGQRDQLGDVLDQEYRTSSWLLDRPDLVEGIRARVVDKDNAPRWNPATLAEVDVAEVERVIA</sequence>
<reference evidence="5 6" key="1">
    <citation type="submission" date="2020-12" db="EMBL/GenBank/DDBJ databases">
        <title>Microbacterium sp. HY060.</title>
        <authorList>
            <person name="Zhou J."/>
        </authorList>
    </citation>
    <scope>NUCLEOTIDE SEQUENCE [LARGE SCALE GENOMIC DNA]</scope>
    <source>
        <strain evidence="5 6">HY60</strain>
    </source>
</reference>
<dbReference type="CDD" id="cd06558">
    <property type="entry name" value="crotonase-like"/>
    <property type="match status" value="1"/>
</dbReference>
<name>A0ABX6YKA5_9MICO</name>
<dbReference type="Gene3D" id="3.90.226.10">
    <property type="entry name" value="2-enoyl-CoA Hydratase, Chain A, domain 1"/>
    <property type="match status" value="1"/>
</dbReference>
<dbReference type="PANTHER" id="PTHR43176">
    <property type="entry name" value="3-HYDROXYISOBUTYRYL-COA HYDROLASE-RELATED"/>
    <property type="match status" value="1"/>
</dbReference>
<dbReference type="NCBIfam" id="NF004127">
    <property type="entry name" value="PRK05617.1"/>
    <property type="match status" value="1"/>
</dbReference>
<keyword evidence="3" id="KW-0378">Hydrolase</keyword>
<gene>
    <name evidence="5" type="ORF">HCR76_01310</name>
</gene>
<dbReference type="InterPro" id="IPR032259">
    <property type="entry name" value="HIBYL-CoA-H"/>
</dbReference>
<dbReference type="RefSeq" id="WP_166985566.1">
    <property type="nucleotide sequence ID" value="NZ_CP061169.1"/>
</dbReference>
<organism evidence="5 6">
    <name type="scientific">Paramicrobacterium chengjingii</name>
    <dbReference type="NCBI Taxonomy" id="2769067"/>
    <lineage>
        <taxon>Bacteria</taxon>
        <taxon>Bacillati</taxon>
        <taxon>Actinomycetota</taxon>
        <taxon>Actinomycetes</taxon>
        <taxon>Micrococcales</taxon>
        <taxon>Microbacteriaceae</taxon>
        <taxon>Paramicrobacterium</taxon>
    </lineage>
</organism>
<accession>A0ABX6YKA5</accession>
<evidence type="ECO:0000313" key="5">
    <source>
        <dbReference type="EMBL" id="QPZ38777.1"/>
    </source>
</evidence>